<dbReference type="AlphaFoldDB" id="A0A7C2V4R1"/>
<evidence type="ECO:0000313" key="4">
    <source>
        <dbReference type="EMBL" id="HEW46918.1"/>
    </source>
</evidence>
<sequence length="372" mass="41311">MRKRVSMLVGLVVVILSGLFFVACGGGGGGSTQTGSVSLFFTDSPADVYSSVLVKVYEVNLCSDNQCQNKVNLFTNQQGLEVDLSKLNGILQYINTANIPQGTYNRLEVILDKNLTIIDGSGVYHPAIFTPMQEKPNKPNTVQCDNASNKCYIRFNGTVQPFAMGKLVVDFQLKEFEVKESNEPTTPWQVTEVKMMPLTPQTNKYKVYLSVQSVNSQNNTITGTWMGKTYTVNISSNTVCEINDNYYQGTNCINQIQSGMCIEVKTYQDPSNLTTFTATKIEMEEPDKCANSSGPSPNYTELKGTVSSKDSQNSTFNINTYNNPIKVTPSTYCEYQEDVYMMGTQCLTNLQTGWLVEVKINSNNEAIKIEKE</sequence>
<dbReference type="Pfam" id="PF14321">
    <property type="entry name" value="DUF4382"/>
    <property type="match status" value="1"/>
</dbReference>
<gene>
    <name evidence="4" type="ORF">ENO47_09725</name>
</gene>
<feature type="domain" description="DUF5666" evidence="3">
    <location>
        <begin position="211"/>
        <end position="282"/>
    </location>
</feature>
<feature type="compositionally biased region" description="Polar residues" evidence="1">
    <location>
        <begin position="290"/>
        <end position="315"/>
    </location>
</feature>
<evidence type="ECO:0000259" key="3">
    <source>
        <dbReference type="Pfam" id="PF18914"/>
    </source>
</evidence>
<dbReference type="EMBL" id="DSFP01000081">
    <property type="protein sequence ID" value="HEW46918.1"/>
    <property type="molecule type" value="Genomic_DNA"/>
</dbReference>
<feature type="region of interest" description="Disordered" evidence="1">
    <location>
        <begin position="286"/>
        <end position="315"/>
    </location>
</feature>
<comment type="caution">
    <text evidence="4">The sequence shown here is derived from an EMBL/GenBank/DDBJ whole genome shotgun (WGS) entry which is preliminary data.</text>
</comment>
<feature type="domain" description="DUF4382" evidence="2">
    <location>
        <begin position="34"/>
        <end position="176"/>
    </location>
</feature>
<organism evidence="4">
    <name type="scientific">Hydrogenobacter sp</name>
    <dbReference type="NCBI Taxonomy" id="2152829"/>
    <lineage>
        <taxon>Bacteria</taxon>
        <taxon>Pseudomonadati</taxon>
        <taxon>Aquificota</taxon>
        <taxon>Aquificia</taxon>
        <taxon>Aquificales</taxon>
        <taxon>Aquificaceae</taxon>
        <taxon>Hydrogenobacter</taxon>
    </lineage>
</organism>
<evidence type="ECO:0000259" key="2">
    <source>
        <dbReference type="Pfam" id="PF14321"/>
    </source>
</evidence>
<dbReference type="PROSITE" id="PS51257">
    <property type="entry name" value="PROKAR_LIPOPROTEIN"/>
    <property type="match status" value="1"/>
</dbReference>
<dbReference type="InterPro" id="IPR025491">
    <property type="entry name" value="DUF4382"/>
</dbReference>
<dbReference type="Pfam" id="PF18914">
    <property type="entry name" value="DUF5666"/>
    <property type="match status" value="1"/>
</dbReference>
<proteinExistence type="predicted"/>
<dbReference type="InterPro" id="IPR043724">
    <property type="entry name" value="DUF5666"/>
</dbReference>
<reference evidence="4" key="1">
    <citation type="journal article" date="2020" name="mSystems">
        <title>Genome- and Community-Level Interaction Insights into Carbon Utilization and Element Cycling Functions of Hydrothermarchaeota in Hydrothermal Sediment.</title>
        <authorList>
            <person name="Zhou Z."/>
            <person name="Liu Y."/>
            <person name="Xu W."/>
            <person name="Pan J."/>
            <person name="Luo Z.H."/>
            <person name="Li M."/>
        </authorList>
    </citation>
    <scope>NUCLEOTIDE SEQUENCE [LARGE SCALE GENOMIC DNA]</scope>
    <source>
        <strain evidence="4">SpSt-132</strain>
    </source>
</reference>
<accession>A0A7C2V4R1</accession>
<protein>
    <submittedName>
        <fullName evidence="4">DUF4382 domain-containing protein</fullName>
    </submittedName>
</protein>
<name>A0A7C2V4R1_9AQUI</name>
<evidence type="ECO:0000256" key="1">
    <source>
        <dbReference type="SAM" id="MobiDB-lite"/>
    </source>
</evidence>